<dbReference type="Proteomes" id="UP000006911">
    <property type="component" value="Unassembled WGS sequence"/>
</dbReference>
<dbReference type="HOGENOM" id="CLU_2428668_0_0_1"/>
<dbReference type="KEGG" id="tml:GSTUM_00002067001"/>
<dbReference type="EMBL" id="FN430284">
    <property type="protein sequence ID" value="CAZ83756.1"/>
    <property type="molecule type" value="Genomic_DNA"/>
</dbReference>
<name>D5GGW3_TUBMM</name>
<proteinExistence type="predicted"/>
<evidence type="ECO:0000313" key="2">
    <source>
        <dbReference type="EMBL" id="CAZ83756.1"/>
    </source>
</evidence>
<feature type="chain" id="PRO_5003072778" evidence="1">
    <location>
        <begin position="20"/>
        <end position="91"/>
    </location>
</feature>
<accession>D5GGW3</accession>
<sequence length="91" mass="10625">MTLLYELSLILHLLQVSQTKGFLIRRYLSECYNTNRSLYFKLLHLVYYVSANIRNCSSYACKSLVNSRGCLPDPIQKVRKFNADTIINFLI</sequence>
<keyword evidence="3" id="KW-1185">Reference proteome</keyword>
<evidence type="ECO:0000256" key="1">
    <source>
        <dbReference type="SAM" id="SignalP"/>
    </source>
</evidence>
<keyword evidence="1" id="KW-0732">Signal</keyword>
<gene>
    <name evidence="2" type="ORF">GSTUM_00002067001</name>
</gene>
<feature type="signal peptide" evidence="1">
    <location>
        <begin position="1"/>
        <end position="19"/>
    </location>
</feature>
<dbReference type="InParanoid" id="D5GGW3"/>
<reference evidence="2 3" key="1">
    <citation type="journal article" date="2010" name="Nature">
        <title>Perigord black truffle genome uncovers evolutionary origins and mechanisms of symbiosis.</title>
        <authorList>
            <person name="Martin F."/>
            <person name="Kohler A."/>
            <person name="Murat C."/>
            <person name="Balestrini R."/>
            <person name="Coutinho P.M."/>
            <person name="Jaillon O."/>
            <person name="Montanini B."/>
            <person name="Morin E."/>
            <person name="Noel B."/>
            <person name="Percudani R."/>
            <person name="Porcel B."/>
            <person name="Rubini A."/>
            <person name="Amicucci A."/>
            <person name="Amselem J."/>
            <person name="Anthouard V."/>
            <person name="Arcioni S."/>
            <person name="Artiguenave F."/>
            <person name="Aury J.M."/>
            <person name="Ballario P."/>
            <person name="Bolchi A."/>
            <person name="Brenna A."/>
            <person name="Brun A."/>
            <person name="Buee M."/>
            <person name="Cantarel B."/>
            <person name="Chevalier G."/>
            <person name="Couloux A."/>
            <person name="Da Silva C."/>
            <person name="Denoeud F."/>
            <person name="Duplessis S."/>
            <person name="Ghignone S."/>
            <person name="Hilselberger B."/>
            <person name="Iotti M."/>
            <person name="Marcais B."/>
            <person name="Mello A."/>
            <person name="Miranda M."/>
            <person name="Pacioni G."/>
            <person name="Quesneville H."/>
            <person name="Riccioni C."/>
            <person name="Ruotolo R."/>
            <person name="Splivallo R."/>
            <person name="Stocchi V."/>
            <person name="Tisserant E."/>
            <person name="Viscomi A.R."/>
            <person name="Zambonelli A."/>
            <person name="Zampieri E."/>
            <person name="Henrissat B."/>
            <person name="Lebrun M.H."/>
            <person name="Paolocci F."/>
            <person name="Bonfante P."/>
            <person name="Ottonello S."/>
            <person name="Wincker P."/>
        </authorList>
    </citation>
    <scope>NUCLEOTIDE SEQUENCE [LARGE SCALE GENOMIC DNA]</scope>
    <source>
        <strain evidence="2 3">Mel28</strain>
    </source>
</reference>
<organism evidence="2 3">
    <name type="scientific">Tuber melanosporum (strain Mel28)</name>
    <name type="common">Perigord black truffle</name>
    <dbReference type="NCBI Taxonomy" id="656061"/>
    <lineage>
        <taxon>Eukaryota</taxon>
        <taxon>Fungi</taxon>
        <taxon>Dikarya</taxon>
        <taxon>Ascomycota</taxon>
        <taxon>Pezizomycotina</taxon>
        <taxon>Pezizomycetes</taxon>
        <taxon>Pezizales</taxon>
        <taxon>Tuberaceae</taxon>
        <taxon>Tuber</taxon>
    </lineage>
</organism>
<dbReference type="AlphaFoldDB" id="D5GGW3"/>
<protein>
    <submittedName>
        <fullName evidence="2">(Perigord truffle) hypothetical protein</fullName>
    </submittedName>
</protein>
<evidence type="ECO:0000313" key="3">
    <source>
        <dbReference type="Proteomes" id="UP000006911"/>
    </source>
</evidence>